<keyword evidence="5" id="KW-0808">Transferase</keyword>
<dbReference type="GO" id="GO:0004144">
    <property type="term" value="F:diacylglycerol O-acyltransferase activity"/>
    <property type="evidence" value="ECO:0007669"/>
    <property type="project" value="UniProtKB-EC"/>
</dbReference>
<keyword evidence="6" id="KW-0012">Acyltransferase</keyword>
<gene>
    <name evidence="9" type="ORF">EV643_117126</name>
</gene>
<name>A0A4R6K424_9ACTN</name>
<dbReference type="GO" id="GO:0050348">
    <property type="term" value="F:trehalose O-mycolyltransferase activity"/>
    <property type="evidence" value="ECO:0007669"/>
    <property type="project" value="UniProtKB-EC"/>
</dbReference>
<dbReference type="SUPFAM" id="SSF53474">
    <property type="entry name" value="alpha/beta-Hydrolases"/>
    <property type="match status" value="1"/>
</dbReference>
<accession>A0A4R6K424</accession>
<evidence type="ECO:0000256" key="5">
    <source>
        <dbReference type="ARBA" id="ARBA00022679"/>
    </source>
</evidence>
<evidence type="ECO:0000256" key="8">
    <source>
        <dbReference type="ARBA" id="ARBA00048109"/>
    </source>
</evidence>
<dbReference type="InterPro" id="IPR006311">
    <property type="entry name" value="TAT_signal"/>
</dbReference>
<dbReference type="AlphaFoldDB" id="A0A4R6K424"/>
<comment type="caution">
    <text evidence="9">The sequence shown here is derived from an EMBL/GenBank/DDBJ whole genome shotgun (WGS) entry which is preliminary data.</text>
</comment>
<dbReference type="EC" id="2.3.1.20" evidence="4"/>
<evidence type="ECO:0000256" key="1">
    <source>
        <dbReference type="ARBA" id="ARBA00000697"/>
    </source>
</evidence>
<organism evidence="9 10">
    <name type="scientific">Kribbella caucasensis</name>
    <dbReference type="NCBI Taxonomy" id="2512215"/>
    <lineage>
        <taxon>Bacteria</taxon>
        <taxon>Bacillati</taxon>
        <taxon>Actinomycetota</taxon>
        <taxon>Actinomycetes</taxon>
        <taxon>Propionibacteriales</taxon>
        <taxon>Kribbellaceae</taxon>
        <taxon>Kribbella</taxon>
    </lineage>
</organism>
<dbReference type="RefSeq" id="WP_238165898.1">
    <property type="nucleotide sequence ID" value="NZ_SNWQ01000017.1"/>
</dbReference>
<evidence type="ECO:0000256" key="4">
    <source>
        <dbReference type="ARBA" id="ARBA00013244"/>
    </source>
</evidence>
<evidence type="ECO:0000256" key="2">
    <source>
        <dbReference type="ARBA" id="ARBA00005874"/>
    </source>
</evidence>
<dbReference type="PANTHER" id="PTHR48098">
    <property type="entry name" value="ENTEROCHELIN ESTERASE-RELATED"/>
    <property type="match status" value="1"/>
</dbReference>
<evidence type="ECO:0000256" key="6">
    <source>
        <dbReference type="ARBA" id="ARBA00023315"/>
    </source>
</evidence>
<dbReference type="Proteomes" id="UP000295388">
    <property type="component" value="Unassembled WGS sequence"/>
</dbReference>
<dbReference type="Pfam" id="PF00756">
    <property type="entry name" value="Esterase"/>
    <property type="match status" value="1"/>
</dbReference>
<evidence type="ECO:0000256" key="7">
    <source>
        <dbReference type="ARBA" id="ARBA00032572"/>
    </source>
</evidence>
<dbReference type="InterPro" id="IPR050583">
    <property type="entry name" value="Mycobacterial_A85_antigen"/>
</dbReference>
<reference evidence="9 10" key="1">
    <citation type="submission" date="2019-03" db="EMBL/GenBank/DDBJ databases">
        <title>Genomic Encyclopedia of Type Strains, Phase III (KMG-III): the genomes of soil and plant-associated and newly described type strains.</title>
        <authorList>
            <person name="Whitman W."/>
        </authorList>
    </citation>
    <scope>NUCLEOTIDE SEQUENCE [LARGE SCALE GENOMIC DNA]</scope>
    <source>
        <strain evidence="9 10">VKM Ac-2527</strain>
    </source>
</reference>
<evidence type="ECO:0000313" key="9">
    <source>
        <dbReference type="EMBL" id="TDO44103.1"/>
    </source>
</evidence>
<sequence>MTPRTRRAFLIGGVAALAGGVGLLEAGVLPGRARVHDVLGLTGEDGVVPDVPAGPTVSGSFASAARRTTVGYTVIYPYGQRPDARIPVVLMLHGRGGDHSSAINDLGADRFLSQVVQSGTTPFALVAVDGGRDNYWHRRATGDDPQRMLTAELLPLLTKRGLRTDRYGVLGWSMGGYGALLLATGGRSGLVAAGAMSPALWHEYGDTTDGAFDGPDDFRAHQVFGRTGEFRNVALRIDCGRDDPFAGATRDLRIEVRAEGGLQAGAPYRWLLAPHAA</sequence>
<evidence type="ECO:0000313" key="10">
    <source>
        <dbReference type="Proteomes" id="UP000295388"/>
    </source>
</evidence>
<comment type="catalytic activity">
    <reaction evidence="1">
        <text>2 alpha,alpha'-trehalose 6-mycolate = alpha,alpha'-trehalose 6,6'-bismycolate + alpha,alpha-trehalose</text>
        <dbReference type="Rhea" id="RHEA:23472"/>
        <dbReference type="ChEBI" id="CHEBI:16551"/>
        <dbReference type="ChEBI" id="CHEBI:18195"/>
        <dbReference type="ChEBI" id="CHEBI:18234"/>
        <dbReference type="EC" id="2.3.1.122"/>
    </reaction>
</comment>
<dbReference type="PROSITE" id="PS51318">
    <property type="entry name" value="TAT"/>
    <property type="match status" value="1"/>
</dbReference>
<evidence type="ECO:0000256" key="3">
    <source>
        <dbReference type="ARBA" id="ARBA00012820"/>
    </source>
</evidence>
<dbReference type="PANTHER" id="PTHR48098:SF1">
    <property type="entry name" value="DIACYLGLYCEROL ACYLTRANSFERASE_MYCOLYLTRANSFERASE AG85A"/>
    <property type="match status" value="1"/>
</dbReference>
<comment type="catalytic activity">
    <reaction evidence="8">
        <text>an acyl-CoA + a 1,2-diacyl-sn-glycerol = a triacyl-sn-glycerol + CoA</text>
        <dbReference type="Rhea" id="RHEA:10868"/>
        <dbReference type="ChEBI" id="CHEBI:17815"/>
        <dbReference type="ChEBI" id="CHEBI:57287"/>
        <dbReference type="ChEBI" id="CHEBI:58342"/>
        <dbReference type="ChEBI" id="CHEBI:64615"/>
        <dbReference type="EC" id="2.3.1.20"/>
    </reaction>
</comment>
<protein>
    <recommendedName>
        <fullName evidence="7">Acyl-CoA:diacylglycerol acyltransferase</fullName>
        <ecNumber evidence="3">2.3.1.122</ecNumber>
        <ecNumber evidence="4">2.3.1.20</ecNumber>
    </recommendedName>
</protein>
<dbReference type="EC" id="2.3.1.122" evidence="3"/>
<dbReference type="Gene3D" id="3.40.50.1820">
    <property type="entry name" value="alpha/beta hydrolase"/>
    <property type="match status" value="1"/>
</dbReference>
<dbReference type="EMBL" id="SNWQ01000017">
    <property type="protein sequence ID" value="TDO44103.1"/>
    <property type="molecule type" value="Genomic_DNA"/>
</dbReference>
<comment type="similarity">
    <text evidence="2">Belongs to the mycobacterial A85 antigen family.</text>
</comment>
<keyword evidence="10" id="KW-1185">Reference proteome</keyword>
<dbReference type="InterPro" id="IPR000801">
    <property type="entry name" value="Esterase-like"/>
</dbReference>
<proteinExistence type="inferred from homology"/>
<dbReference type="InterPro" id="IPR029058">
    <property type="entry name" value="AB_hydrolase_fold"/>
</dbReference>